<reference evidence="5" key="1">
    <citation type="submission" date="2022-12" db="EMBL/GenBank/DDBJ databases">
        <authorList>
            <person name="Petersen C."/>
        </authorList>
    </citation>
    <scope>NUCLEOTIDE SEQUENCE</scope>
    <source>
        <strain evidence="5">IBT 16125</strain>
    </source>
</reference>
<dbReference type="Gene3D" id="3.40.50.720">
    <property type="entry name" value="NAD(P)-binding Rossmann-like Domain"/>
    <property type="match status" value="1"/>
</dbReference>
<dbReference type="GeneID" id="81595386"/>
<dbReference type="InterPro" id="IPR013120">
    <property type="entry name" value="FAR_NAD-bd"/>
</dbReference>
<dbReference type="Pfam" id="PF00501">
    <property type="entry name" value="AMP-binding"/>
    <property type="match status" value="1"/>
</dbReference>
<dbReference type="EMBL" id="JAPVEA010000002">
    <property type="protein sequence ID" value="KAJ5460208.1"/>
    <property type="molecule type" value="Genomic_DNA"/>
</dbReference>
<evidence type="ECO:0000313" key="5">
    <source>
        <dbReference type="EMBL" id="KAJ5460208.1"/>
    </source>
</evidence>
<dbReference type="Gene3D" id="1.10.1200.10">
    <property type="entry name" value="ACP-like"/>
    <property type="match status" value="1"/>
</dbReference>
<dbReference type="InterPro" id="IPR009081">
    <property type="entry name" value="PP-bd_ACP"/>
</dbReference>
<dbReference type="InterPro" id="IPR010080">
    <property type="entry name" value="Thioester_reductase-like_dom"/>
</dbReference>
<evidence type="ECO:0000313" key="6">
    <source>
        <dbReference type="Proteomes" id="UP001213681"/>
    </source>
</evidence>
<dbReference type="InterPro" id="IPR000873">
    <property type="entry name" value="AMP-dep_synth/lig_dom"/>
</dbReference>
<dbReference type="Pfam" id="PF07993">
    <property type="entry name" value="NAD_binding_4"/>
    <property type="match status" value="1"/>
</dbReference>
<dbReference type="CDD" id="cd05930">
    <property type="entry name" value="A_NRPS"/>
    <property type="match status" value="1"/>
</dbReference>
<dbReference type="RefSeq" id="XP_056769250.1">
    <property type="nucleotide sequence ID" value="XM_056905143.1"/>
</dbReference>
<feature type="domain" description="Carrier" evidence="4">
    <location>
        <begin position="533"/>
        <end position="610"/>
    </location>
</feature>
<dbReference type="Pfam" id="PF00550">
    <property type="entry name" value="PP-binding"/>
    <property type="match status" value="1"/>
</dbReference>
<evidence type="ECO:0000256" key="1">
    <source>
        <dbReference type="ARBA" id="ARBA00022450"/>
    </source>
</evidence>
<sequence length="1024" mass="113014">MPSIAVNPAEEYDIIVGRNQGLAQLFYNEVQRNPCSLAVVDSHVSITYEQVHFAASQVAHKLSEQSLNIQEPVGIIVKHGFSDVVAQMAVLYAGGTCAPMDPTLPDQQIQGRLQRLNAKHILVDSDNLKRDLPFTQFVVDEPDLLGSKGSWAAGSYPIATDLSHRTHLIHTSGTTSEPKAVQIAAQSILQVVFHAPFEPVHENDVVAHVNNSSFDVSLFDIWAPLLRGAQIAVLSKTVLLDLPVMADHIERMGITVMATTTALLNLAASTYPRAFANLSICFIGGEAANVAALETILKEGPPDMLINAYGPTECCIFCLAHRVTYKDVQDKSVSIGMPIGRTVAYIADESGKECEEGELWIGGAGVSPGYVNQEEKNAQSFTTVEGLLTTFGEPMRLYRTGDIVRRRSDGQIDYVGRRDHQVKVRGFRIELEAVETGLLNTGLVSEAVAIKIEVPQEGAGSMLVAYATPIDPSNPPGVASVLDMLKGTLPDYMIPHLEIISKMPLNNHAKVDRKHLTQLFCQRWQSQNSTLRNICKDTRSILASLWANILASPMPSYRDDDDFFYLGGTSLQASLLISQIRRTFDTEVSLLTLYDNSSLGALTATIEEHRGGKFETVRNESEIWVADTKLADDLPMPSGTPVDWCRDVEGRILFTGATGFVGAFMLADLLRMPHVHQIGCLVRAKSAPLGKARLRTAMAKYGLWEDRFADKLLAFPGLLEDKYLGLGLARFNELANWASVVFHLGARVNYTQPYSLHRPANTLGTVNVVRFACAGRTKAMHYVSSISCFGPTGFVTGATTVDEDEPLMPHLEALPYDHGYAQSQWVAEQLLRRLMDRGFPIAVYRPGFITGHSQTGACNPDDFFSRLILACRTMGCYPALPNQRKEFVPVDYVNSTILHAASSSDSLGHAFHIVPPSREVSIDMDDSMDLIGDVDGTPIKRVSYQEWIDKLAADPPERLQPLQPMLAEKVQDGMTRWELYENMPIYQTVNTMKALESYTGGLEFPALDKNLMKRYMDYLNEHYS</sequence>
<dbReference type="PANTHER" id="PTHR44845:SF6">
    <property type="entry name" value="BETA-ALANINE-ACTIVATING ENZYME"/>
    <property type="match status" value="1"/>
</dbReference>
<reference evidence="5" key="2">
    <citation type="journal article" date="2023" name="IMA Fungus">
        <title>Comparative genomic study of the Penicillium genus elucidates a diverse pangenome and 15 lateral gene transfer events.</title>
        <authorList>
            <person name="Petersen C."/>
            <person name="Sorensen T."/>
            <person name="Nielsen M.R."/>
            <person name="Sondergaard T.E."/>
            <person name="Sorensen J.L."/>
            <person name="Fitzpatrick D.A."/>
            <person name="Frisvad J.C."/>
            <person name="Nielsen K.L."/>
        </authorList>
    </citation>
    <scope>NUCLEOTIDE SEQUENCE</scope>
    <source>
        <strain evidence="5">IBT 16125</strain>
    </source>
</reference>
<dbReference type="CDD" id="cd05235">
    <property type="entry name" value="SDR_e1"/>
    <property type="match status" value="1"/>
</dbReference>
<name>A0AAD6G6I1_9EURO</name>
<organism evidence="5 6">
    <name type="scientific">Penicillium daleae</name>
    <dbReference type="NCBI Taxonomy" id="63821"/>
    <lineage>
        <taxon>Eukaryota</taxon>
        <taxon>Fungi</taxon>
        <taxon>Dikarya</taxon>
        <taxon>Ascomycota</taxon>
        <taxon>Pezizomycotina</taxon>
        <taxon>Eurotiomycetes</taxon>
        <taxon>Eurotiomycetidae</taxon>
        <taxon>Eurotiales</taxon>
        <taxon>Aspergillaceae</taxon>
        <taxon>Penicillium</taxon>
    </lineage>
</organism>
<dbReference type="InterPro" id="IPR045851">
    <property type="entry name" value="AMP-bd_C_sf"/>
</dbReference>
<dbReference type="InterPro" id="IPR020845">
    <property type="entry name" value="AMP-binding_CS"/>
</dbReference>
<accession>A0AAD6G6I1</accession>
<gene>
    <name evidence="5" type="ORF">N7458_001760</name>
</gene>
<dbReference type="SUPFAM" id="SSF51735">
    <property type="entry name" value="NAD(P)-binding Rossmann-fold domains"/>
    <property type="match status" value="1"/>
</dbReference>
<dbReference type="PANTHER" id="PTHR44845">
    <property type="entry name" value="CARRIER DOMAIN-CONTAINING PROTEIN"/>
    <property type="match status" value="1"/>
</dbReference>
<dbReference type="InterPro" id="IPR036291">
    <property type="entry name" value="NAD(P)-bd_dom_sf"/>
</dbReference>
<comment type="similarity">
    <text evidence="3">Belongs to the NRP synthetase family.</text>
</comment>
<dbReference type="AlphaFoldDB" id="A0AAD6G6I1"/>
<dbReference type="InterPro" id="IPR036736">
    <property type="entry name" value="ACP-like_sf"/>
</dbReference>
<keyword evidence="1" id="KW-0596">Phosphopantetheine</keyword>
<dbReference type="GO" id="GO:0044550">
    <property type="term" value="P:secondary metabolite biosynthetic process"/>
    <property type="evidence" value="ECO:0007669"/>
    <property type="project" value="UniProtKB-ARBA"/>
</dbReference>
<comment type="caution">
    <text evidence="5">The sequence shown here is derived from an EMBL/GenBank/DDBJ whole genome shotgun (WGS) entry which is preliminary data.</text>
</comment>
<dbReference type="SUPFAM" id="SSF47336">
    <property type="entry name" value="ACP-like"/>
    <property type="match status" value="1"/>
</dbReference>
<evidence type="ECO:0000259" key="4">
    <source>
        <dbReference type="PROSITE" id="PS50075"/>
    </source>
</evidence>
<proteinExistence type="inferred from homology"/>
<dbReference type="PROSITE" id="PS00455">
    <property type="entry name" value="AMP_BINDING"/>
    <property type="match status" value="1"/>
</dbReference>
<dbReference type="Proteomes" id="UP001213681">
    <property type="component" value="Unassembled WGS sequence"/>
</dbReference>
<evidence type="ECO:0000256" key="2">
    <source>
        <dbReference type="ARBA" id="ARBA00022553"/>
    </source>
</evidence>
<dbReference type="Gene3D" id="3.30.300.30">
    <property type="match status" value="1"/>
</dbReference>
<dbReference type="PROSITE" id="PS50075">
    <property type="entry name" value="CARRIER"/>
    <property type="match status" value="1"/>
</dbReference>
<dbReference type="InterPro" id="IPR042099">
    <property type="entry name" value="ANL_N_sf"/>
</dbReference>
<dbReference type="Gene3D" id="3.40.50.12780">
    <property type="entry name" value="N-terminal domain of ligase-like"/>
    <property type="match status" value="1"/>
</dbReference>
<keyword evidence="2" id="KW-0597">Phosphoprotein</keyword>
<evidence type="ECO:0000256" key="3">
    <source>
        <dbReference type="ARBA" id="ARBA00029454"/>
    </source>
</evidence>
<protein>
    <recommendedName>
        <fullName evidence="4">Carrier domain-containing protein</fullName>
    </recommendedName>
</protein>
<keyword evidence="6" id="KW-1185">Reference proteome</keyword>
<dbReference type="SUPFAM" id="SSF56801">
    <property type="entry name" value="Acetyl-CoA synthetase-like"/>
    <property type="match status" value="1"/>
</dbReference>
<dbReference type="NCBIfam" id="TIGR01746">
    <property type="entry name" value="Thioester-redct"/>
    <property type="match status" value="1"/>
</dbReference>